<dbReference type="RefSeq" id="WP_171605811.1">
    <property type="nucleotide sequence ID" value="NZ_WHPF01000001.1"/>
</dbReference>
<accession>A0A8J8F9I8</accession>
<dbReference type="PANTHER" id="PTHR10166:SF37">
    <property type="entry name" value="STOLID, ISOFORM H"/>
    <property type="match status" value="1"/>
</dbReference>
<gene>
    <name evidence="3" type="ORF">GD597_00390</name>
</gene>
<dbReference type="PROSITE" id="PS50234">
    <property type="entry name" value="VWFA"/>
    <property type="match status" value="1"/>
</dbReference>
<dbReference type="InterPro" id="IPR051173">
    <property type="entry name" value="Ca_channel_alpha-2/delta"/>
</dbReference>
<dbReference type="EMBL" id="WHPF01000001">
    <property type="protein sequence ID" value="NNV53893.1"/>
    <property type="molecule type" value="Genomic_DNA"/>
</dbReference>
<dbReference type="Pfam" id="PF12450">
    <property type="entry name" value="vWF_A"/>
    <property type="match status" value="1"/>
</dbReference>
<dbReference type="InterPro" id="IPR022156">
    <property type="entry name" value="Uncharacterised_YfbK_N"/>
</dbReference>
<dbReference type="Pfam" id="PF00092">
    <property type="entry name" value="VWA"/>
    <property type="match status" value="1"/>
</dbReference>
<evidence type="ECO:0000259" key="2">
    <source>
        <dbReference type="PROSITE" id="PS50234"/>
    </source>
</evidence>
<evidence type="ECO:0000313" key="4">
    <source>
        <dbReference type="Proteomes" id="UP000598971"/>
    </source>
</evidence>
<keyword evidence="4" id="KW-1185">Reference proteome</keyword>
<dbReference type="Pfam" id="PF12034">
    <property type="entry name" value="YfbK_C"/>
    <property type="match status" value="1"/>
</dbReference>
<dbReference type="Gene3D" id="2.60.40.1120">
    <property type="entry name" value="Carboxypeptidase-like, regulatory domain"/>
    <property type="match status" value="1"/>
</dbReference>
<dbReference type="CDD" id="cd01465">
    <property type="entry name" value="vWA_subgroup"/>
    <property type="match status" value="1"/>
</dbReference>
<keyword evidence="1" id="KW-0732">Signal</keyword>
<name>A0A8J8F9I8_9BACT</name>
<protein>
    <submittedName>
        <fullName evidence="3">DUF3520 domain-containing protein</fullName>
    </submittedName>
</protein>
<feature type="signal peptide" evidence="1">
    <location>
        <begin position="1"/>
        <end position="19"/>
    </location>
</feature>
<reference evidence="3" key="1">
    <citation type="submission" date="2019-10" db="EMBL/GenBank/DDBJ databases">
        <title>Draft genome sequence of Panacibacter sp. KCS-6.</title>
        <authorList>
            <person name="Yim K.J."/>
        </authorList>
    </citation>
    <scope>NUCLEOTIDE SEQUENCE</scope>
    <source>
        <strain evidence="3">KCS-6</strain>
    </source>
</reference>
<dbReference type="SMART" id="SM00327">
    <property type="entry name" value="VWA"/>
    <property type="match status" value="1"/>
</dbReference>
<dbReference type="AlphaFoldDB" id="A0A8J8F9I8"/>
<sequence length="593" mass="66109">MKHWLIICLLLLAATGATAQYYLRGAVVDANGNGIYNVKIQVHSKGTIPYFTGTSGTFGIPLNNTSDSILLQADGYETLHTIAYTSSYQTFTLKFTAGATTITKKKLASLIPANEDMRTNLYQNGNETYTTLIENDFTKADQYPETGFALNINRASYSNIRRFIHMDMKVPADAVRIEEMLNYFNFNRQTPPTNNRFTCQTQLTQAPWNVQNRLLFINLQAPVLALDSIPPSNLVFLIDVSGSMDQPNRLPLLKEAFKMLVNNLRQQDTVAIVIYGGIVGTYLPPTSGIYKDSIKTAIEKLEAGGETPGEAALKTAYKLAESIYHKEANNRIILASDGDFNVGITSDKELEDLVIQHRQSGIALTCLGVGMGNYKDSKLEALAKKGNGNFAYLDNINEAEKTLVTEFTKTIYTIASNAYVTVHFNPDYVSKYRLIGFDNKKELVNDTTRELEGGEIGTGHAFRAVFEIETTGYFNDTIAANSSNNDIADLLLHYHSPVSNADNLLPFTAINNYRPFTMLDSSYKLASAVIMFGGLLKQSDLWQHYNWSDVFRIAKSAVNPNNYAEAEFLNLLEAANKLYIIPKKRKQKKERGF</sequence>
<comment type="caution">
    <text evidence="3">The sequence shown here is derived from an EMBL/GenBank/DDBJ whole genome shotgun (WGS) entry which is preliminary data.</text>
</comment>
<organism evidence="3 4">
    <name type="scientific">Limnovirga soli</name>
    <dbReference type="NCBI Taxonomy" id="2656915"/>
    <lineage>
        <taxon>Bacteria</taxon>
        <taxon>Pseudomonadati</taxon>
        <taxon>Bacteroidota</taxon>
        <taxon>Chitinophagia</taxon>
        <taxon>Chitinophagales</taxon>
        <taxon>Chitinophagaceae</taxon>
        <taxon>Limnovirga</taxon>
    </lineage>
</organism>
<dbReference type="SUPFAM" id="SSF53300">
    <property type="entry name" value="vWA-like"/>
    <property type="match status" value="1"/>
</dbReference>
<dbReference type="InterPro" id="IPR008969">
    <property type="entry name" value="CarboxyPept-like_regulatory"/>
</dbReference>
<feature type="domain" description="VWFA" evidence="2">
    <location>
        <begin position="233"/>
        <end position="411"/>
    </location>
</feature>
<proteinExistence type="predicted"/>
<dbReference type="InterPro" id="IPR036465">
    <property type="entry name" value="vWFA_dom_sf"/>
</dbReference>
<dbReference type="InterPro" id="IPR021908">
    <property type="entry name" value="YfbK_C"/>
</dbReference>
<evidence type="ECO:0000313" key="3">
    <source>
        <dbReference type="EMBL" id="NNV53893.1"/>
    </source>
</evidence>
<dbReference type="Gene3D" id="3.40.50.410">
    <property type="entry name" value="von Willebrand factor, type A domain"/>
    <property type="match status" value="1"/>
</dbReference>
<evidence type="ECO:0000256" key="1">
    <source>
        <dbReference type="SAM" id="SignalP"/>
    </source>
</evidence>
<dbReference type="PANTHER" id="PTHR10166">
    <property type="entry name" value="VOLTAGE-DEPENDENT CALCIUM CHANNEL SUBUNIT ALPHA-2/DELTA-RELATED"/>
    <property type="match status" value="1"/>
</dbReference>
<feature type="chain" id="PRO_5035160346" evidence="1">
    <location>
        <begin position="20"/>
        <end position="593"/>
    </location>
</feature>
<dbReference type="InterPro" id="IPR002035">
    <property type="entry name" value="VWF_A"/>
</dbReference>
<dbReference type="Proteomes" id="UP000598971">
    <property type="component" value="Unassembled WGS sequence"/>
</dbReference>
<dbReference type="SUPFAM" id="SSF49464">
    <property type="entry name" value="Carboxypeptidase regulatory domain-like"/>
    <property type="match status" value="1"/>
</dbReference>